<accession>A0A1H3HDG6</accession>
<feature type="transmembrane region" description="Helical" evidence="5">
    <location>
        <begin position="49"/>
        <end position="68"/>
    </location>
</feature>
<dbReference type="STRING" id="61595.SAMN05421644_13218"/>
<dbReference type="PANTHER" id="PTHR36917:SF1">
    <property type="entry name" value="INNER MEMBRANE-SPANNING PROTEIN YCIB"/>
    <property type="match status" value="1"/>
</dbReference>
<keyword evidence="5" id="KW-0997">Cell inner membrane</keyword>
<keyword evidence="4 5" id="KW-0472">Membrane</keyword>
<evidence type="ECO:0000256" key="5">
    <source>
        <dbReference type="HAMAP-Rule" id="MF_00189"/>
    </source>
</evidence>
<keyword evidence="7" id="KW-1185">Reference proteome</keyword>
<evidence type="ECO:0000313" key="6">
    <source>
        <dbReference type="EMBL" id="SDY13265.1"/>
    </source>
</evidence>
<dbReference type="Proteomes" id="UP000198672">
    <property type="component" value="Unassembled WGS sequence"/>
</dbReference>
<comment type="subcellular location">
    <subcellularLocation>
        <location evidence="5">Cell inner membrane</location>
        <topology evidence="5">Multi-pass membrane protein</topology>
    </subcellularLocation>
</comment>
<dbReference type="Pfam" id="PF04279">
    <property type="entry name" value="IspA"/>
    <property type="match status" value="2"/>
</dbReference>
<dbReference type="EMBL" id="FNOW01000032">
    <property type="protein sequence ID" value="SDY13265.1"/>
    <property type="molecule type" value="Genomic_DNA"/>
</dbReference>
<dbReference type="HAMAP" id="MF_00189">
    <property type="entry name" value="YciB"/>
    <property type="match status" value="1"/>
</dbReference>
<dbReference type="GO" id="GO:0005886">
    <property type="term" value="C:plasma membrane"/>
    <property type="evidence" value="ECO:0007669"/>
    <property type="project" value="UniProtKB-SubCell"/>
</dbReference>
<gene>
    <name evidence="5" type="primary">yciB</name>
    <name evidence="6" type="ORF">SAMN05421644_13218</name>
</gene>
<feature type="transmembrane region" description="Helical" evidence="5">
    <location>
        <begin position="121"/>
        <end position="142"/>
    </location>
</feature>
<organism evidence="6 7">
    <name type="scientific">Allochromatium warmingii</name>
    <name type="common">Chromatium warmingii</name>
    <dbReference type="NCBI Taxonomy" id="61595"/>
    <lineage>
        <taxon>Bacteria</taxon>
        <taxon>Pseudomonadati</taxon>
        <taxon>Pseudomonadota</taxon>
        <taxon>Gammaproteobacteria</taxon>
        <taxon>Chromatiales</taxon>
        <taxon>Chromatiaceae</taxon>
        <taxon>Allochromatium</taxon>
    </lineage>
</organism>
<comment type="function">
    <text evidence="5">Plays a role in cell envelope biogenesis, maintenance of cell envelope integrity and membrane homeostasis.</text>
</comment>
<keyword evidence="3 5" id="KW-1133">Transmembrane helix</keyword>
<feature type="transmembrane region" description="Helical" evidence="5">
    <location>
        <begin position="192"/>
        <end position="211"/>
    </location>
</feature>
<evidence type="ECO:0000256" key="4">
    <source>
        <dbReference type="ARBA" id="ARBA00023136"/>
    </source>
</evidence>
<keyword evidence="2 5" id="KW-0812">Transmembrane</keyword>
<dbReference type="AlphaFoldDB" id="A0A1H3HDG6"/>
<feature type="transmembrane region" description="Helical" evidence="5">
    <location>
        <begin position="80"/>
        <end position="101"/>
    </location>
</feature>
<keyword evidence="1 5" id="KW-1003">Cell membrane</keyword>
<comment type="similarity">
    <text evidence="5">Belongs to the YciB family.</text>
</comment>
<dbReference type="PANTHER" id="PTHR36917">
    <property type="entry name" value="INTRACELLULAR SEPTATION PROTEIN A-RELATED"/>
    <property type="match status" value="1"/>
</dbReference>
<proteinExistence type="inferred from homology"/>
<evidence type="ECO:0000256" key="1">
    <source>
        <dbReference type="ARBA" id="ARBA00022475"/>
    </source>
</evidence>
<evidence type="ECO:0000256" key="2">
    <source>
        <dbReference type="ARBA" id="ARBA00022692"/>
    </source>
</evidence>
<protein>
    <recommendedName>
        <fullName evidence="5">Inner membrane-spanning protein YciB</fullName>
    </recommendedName>
</protein>
<sequence length="226" mass="24942">MKLVIDFLPILLFFVAYKFAGIYWATAVAIGATAAQVAWMWIRQRRVETLPLATLALLIVFGGLTIALHDPIFVMWKPTLVNWLFAAVFIGSHWIGARPLIERMMGQAVVLPPPIWRRLNALWSGFFIALGFANLFVVYIGSGFYDAHQALLAATGAAGVDLSACATRYQGATLELCNTAHARESIWVDFKLFGMMGLTLAFVIAQTVYLARHVKDDPAAHALETD</sequence>
<dbReference type="RefSeq" id="WP_091334362.1">
    <property type="nucleotide sequence ID" value="NZ_FNOW01000032.1"/>
</dbReference>
<reference evidence="7" key="1">
    <citation type="submission" date="2016-10" db="EMBL/GenBank/DDBJ databases">
        <authorList>
            <person name="Varghese N."/>
            <person name="Submissions S."/>
        </authorList>
    </citation>
    <scope>NUCLEOTIDE SEQUENCE [LARGE SCALE GENOMIC DNA]</scope>
    <source>
        <strain evidence="7">DSM 173</strain>
    </source>
</reference>
<dbReference type="InterPro" id="IPR006008">
    <property type="entry name" value="YciB"/>
</dbReference>
<dbReference type="OrthoDB" id="9788219at2"/>
<evidence type="ECO:0000313" key="7">
    <source>
        <dbReference type="Proteomes" id="UP000198672"/>
    </source>
</evidence>
<feature type="transmembrane region" description="Helical" evidence="5">
    <location>
        <begin position="20"/>
        <end position="42"/>
    </location>
</feature>
<evidence type="ECO:0000256" key="3">
    <source>
        <dbReference type="ARBA" id="ARBA00022989"/>
    </source>
</evidence>
<name>A0A1H3HDG6_ALLWA</name>